<dbReference type="GO" id="GO:0006397">
    <property type="term" value="P:mRNA processing"/>
    <property type="evidence" value="ECO:0007669"/>
    <property type="project" value="UniProtKB-KW"/>
</dbReference>
<feature type="compositionally biased region" description="Low complexity" evidence="4">
    <location>
        <begin position="326"/>
        <end position="337"/>
    </location>
</feature>
<dbReference type="OrthoDB" id="331600at2759"/>
<dbReference type="EMBL" id="WJXW01000005">
    <property type="protein sequence ID" value="KAF9735850.1"/>
    <property type="molecule type" value="Genomic_DNA"/>
</dbReference>
<comment type="subcellular location">
    <subcellularLocation>
        <location evidence="1">Nucleus</location>
    </subcellularLocation>
</comment>
<reference evidence="6" key="1">
    <citation type="journal article" date="2020" name="Mol. Plant Microbe Interact.">
        <title>Genome Sequence of the Biocontrol Agent Coniothyrium minitans strain Conio (IMI 134523).</title>
        <authorList>
            <person name="Patel D."/>
            <person name="Shittu T.A."/>
            <person name="Baroncelli R."/>
            <person name="Muthumeenakshi S."/>
            <person name="Osborne T.H."/>
            <person name="Janganan T.K."/>
            <person name="Sreenivasaprasad S."/>
        </authorList>
    </citation>
    <scope>NUCLEOTIDE SEQUENCE</scope>
    <source>
        <strain evidence="6">Conio</strain>
    </source>
</reference>
<dbReference type="AlphaFoldDB" id="A0A9P6KR74"/>
<evidence type="ECO:0000313" key="7">
    <source>
        <dbReference type="Proteomes" id="UP000756921"/>
    </source>
</evidence>
<comment type="caution">
    <text evidence="6">The sequence shown here is derived from an EMBL/GenBank/DDBJ whole genome shotgun (WGS) entry which is preliminary data.</text>
</comment>
<dbReference type="InterPro" id="IPR021850">
    <property type="entry name" value="Symplekin/Pta1"/>
</dbReference>
<keyword evidence="7" id="KW-1185">Reference proteome</keyword>
<accession>A0A9P6KR74</accession>
<organism evidence="6 7">
    <name type="scientific">Paraphaeosphaeria minitans</name>
    <dbReference type="NCBI Taxonomy" id="565426"/>
    <lineage>
        <taxon>Eukaryota</taxon>
        <taxon>Fungi</taxon>
        <taxon>Dikarya</taxon>
        <taxon>Ascomycota</taxon>
        <taxon>Pezizomycotina</taxon>
        <taxon>Dothideomycetes</taxon>
        <taxon>Pleosporomycetidae</taxon>
        <taxon>Pleosporales</taxon>
        <taxon>Massarineae</taxon>
        <taxon>Didymosphaeriaceae</taxon>
        <taxon>Paraphaeosphaeria</taxon>
    </lineage>
</organism>
<dbReference type="PANTHER" id="PTHR15245:SF20">
    <property type="entry name" value="SYMPLEKIN"/>
    <property type="match status" value="1"/>
</dbReference>
<protein>
    <submittedName>
        <fullName evidence="6">mRNA cleavage and polyadenylation specificity factor complex subunit pta1</fullName>
    </submittedName>
</protein>
<gene>
    <name evidence="6" type="ORF">PMIN01_05765</name>
</gene>
<evidence type="ECO:0000256" key="2">
    <source>
        <dbReference type="ARBA" id="ARBA00022664"/>
    </source>
</evidence>
<keyword evidence="3" id="KW-0539">Nucleus</keyword>
<feature type="region of interest" description="Disordered" evidence="4">
    <location>
        <begin position="297"/>
        <end position="342"/>
    </location>
</feature>
<dbReference type="InterPro" id="IPR032460">
    <property type="entry name" value="Symplekin/Pta1_N"/>
</dbReference>
<dbReference type="Pfam" id="PF11935">
    <property type="entry name" value="SYMPK_PTA1_N"/>
    <property type="match status" value="1"/>
</dbReference>
<evidence type="ECO:0000313" key="6">
    <source>
        <dbReference type="EMBL" id="KAF9735850.1"/>
    </source>
</evidence>
<dbReference type="Proteomes" id="UP000756921">
    <property type="component" value="Unassembled WGS sequence"/>
</dbReference>
<proteinExistence type="predicted"/>
<evidence type="ECO:0000256" key="4">
    <source>
        <dbReference type="SAM" id="MobiDB-lite"/>
    </source>
</evidence>
<feature type="domain" description="Symplekin/Pta1 N-terminal" evidence="5">
    <location>
        <begin position="85"/>
        <end position="306"/>
    </location>
</feature>
<sequence>MSNTHLEHARSLALTDSKYYPSLMPGVLPLIGPNANASLEVQRFGADFLAEMFASPMWSAEAKQPIALLVLDTLKYYLDEVHDRGVVKGAVQAAASVYPLVYRHTISDPNDKPHWQTMIDIKSNILNRMNTASPGIRICCVKFVQQVVLAQTPGVIDPRRPDHSDVSLALVPRDHPLLTYVHLEAEGHGLLDRLLDIIHGDHSDALSVTSVLNSLGVLIHRRPVVANKVLNSVLNFNPLKLANSPMTPKNKVNMKAIERTTRALLVNTLKRNTTERPNDPNNGRIQHFLERMHRMRQDMMEESSRKRPAPAERTDGLDPAKRQRLAAGPPTVTTTAPPLSPGPVSYRQLFTIDPENAAANFDVKMFQDPALVQQILIPILQSIDEKKLLEASNVVRSRYLALSHSMSRQQPPAPVDEDEYEPDDYEPEDAEQVANRLDSTGDITHVAPAAFKLPEAPRLSPEEVQQHGALAVRRTFGLIGELEEKGKATKGGFNRLAASDYGRDAWITIAARLATRASAGLDDPDDGIKDEYAVKSIKGTLSIGDTIRDLLYDYVIRDWKKRIDVAVSWLNEEWYNDAILVQAAAASSAKSSTNGVAPPKGHYHRCALRLIDGILPYVAPQDKGLIRLYSELPTLDYEILSRMKTMAQDPERVGLATQVLQYLHMFRPPVKNVVVQIAAELWRENDRAKPKAGQLLKAWRPEVLAEAGGVEVKMEEADANVNGNGNAVAEVQAAA</sequence>
<dbReference type="PANTHER" id="PTHR15245">
    <property type="entry name" value="SYMPLEKIN-RELATED"/>
    <property type="match status" value="1"/>
</dbReference>
<feature type="region of interest" description="Disordered" evidence="4">
    <location>
        <begin position="404"/>
        <end position="424"/>
    </location>
</feature>
<name>A0A9P6KR74_9PLEO</name>
<dbReference type="GO" id="GO:0005847">
    <property type="term" value="C:mRNA cleavage and polyadenylation specificity factor complex"/>
    <property type="evidence" value="ECO:0007669"/>
    <property type="project" value="TreeGrafter"/>
</dbReference>
<evidence type="ECO:0000256" key="1">
    <source>
        <dbReference type="ARBA" id="ARBA00004123"/>
    </source>
</evidence>
<feature type="compositionally biased region" description="Basic and acidic residues" evidence="4">
    <location>
        <begin position="297"/>
        <end position="321"/>
    </location>
</feature>
<dbReference type="InterPro" id="IPR011989">
    <property type="entry name" value="ARM-like"/>
</dbReference>
<evidence type="ECO:0000256" key="3">
    <source>
        <dbReference type="ARBA" id="ARBA00023242"/>
    </source>
</evidence>
<dbReference type="Gene3D" id="1.25.10.10">
    <property type="entry name" value="Leucine-rich Repeat Variant"/>
    <property type="match status" value="1"/>
</dbReference>
<keyword evidence="2" id="KW-0507">mRNA processing</keyword>
<feature type="compositionally biased region" description="Acidic residues" evidence="4">
    <location>
        <begin position="415"/>
        <end position="424"/>
    </location>
</feature>
<evidence type="ECO:0000259" key="5">
    <source>
        <dbReference type="Pfam" id="PF11935"/>
    </source>
</evidence>